<protein>
    <submittedName>
        <fullName evidence="2">VOC family protein</fullName>
    </submittedName>
</protein>
<dbReference type="Gene3D" id="3.10.180.10">
    <property type="entry name" value="2,3-Dihydroxybiphenyl 1,2-Dioxygenase, domain 1"/>
    <property type="match status" value="1"/>
</dbReference>
<proteinExistence type="predicted"/>
<organism evidence="2 3">
    <name type="scientific">Alginatibacterium sediminis</name>
    <dbReference type="NCBI Taxonomy" id="2164068"/>
    <lineage>
        <taxon>Bacteria</taxon>
        <taxon>Pseudomonadati</taxon>
        <taxon>Pseudomonadota</taxon>
        <taxon>Gammaproteobacteria</taxon>
        <taxon>Alteromonadales</taxon>
        <taxon>Alteromonadaceae</taxon>
        <taxon>Alginatibacterium</taxon>
    </lineage>
</organism>
<name>A0A420E7N1_9ALTE</name>
<comment type="caution">
    <text evidence="2">The sequence shown here is derived from an EMBL/GenBank/DDBJ whole genome shotgun (WGS) entry which is preliminary data.</text>
</comment>
<evidence type="ECO:0000313" key="2">
    <source>
        <dbReference type="EMBL" id="RKF14504.1"/>
    </source>
</evidence>
<dbReference type="CDD" id="cd06587">
    <property type="entry name" value="VOC"/>
    <property type="match status" value="1"/>
</dbReference>
<dbReference type="OrthoDB" id="9179860at2"/>
<feature type="domain" description="VOC" evidence="1">
    <location>
        <begin position="3"/>
        <end position="127"/>
    </location>
</feature>
<dbReference type="Pfam" id="PF00903">
    <property type="entry name" value="Glyoxalase"/>
    <property type="match status" value="1"/>
</dbReference>
<dbReference type="InterPro" id="IPR029068">
    <property type="entry name" value="Glyas_Bleomycin-R_OHBP_Dase"/>
</dbReference>
<dbReference type="PROSITE" id="PS51819">
    <property type="entry name" value="VOC"/>
    <property type="match status" value="1"/>
</dbReference>
<evidence type="ECO:0000259" key="1">
    <source>
        <dbReference type="PROSITE" id="PS51819"/>
    </source>
</evidence>
<keyword evidence="3" id="KW-1185">Reference proteome</keyword>
<accession>A0A420E7N1</accession>
<dbReference type="SUPFAM" id="SSF54593">
    <property type="entry name" value="Glyoxalase/Bleomycin resistance protein/Dihydroxybiphenyl dioxygenase"/>
    <property type="match status" value="1"/>
</dbReference>
<dbReference type="AlphaFoldDB" id="A0A420E7N1"/>
<dbReference type="InterPro" id="IPR004360">
    <property type="entry name" value="Glyas_Fos-R_dOase_dom"/>
</dbReference>
<gene>
    <name evidence="2" type="ORF">DBZ36_17800</name>
</gene>
<reference evidence="2 3" key="1">
    <citation type="submission" date="2018-09" db="EMBL/GenBank/DDBJ databases">
        <authorList>
            <person name="Wang Z."/>
        </authorList>
    </citation>
    <scope>NUCLEOTIDE SEQUENCE [LARGE SCALE GENOMIC DNA]</scope>
    <source>
        <strain evidence="2 3">ALS 81</strain>
    </source>
</reference>
<dbReference type="Proteomes" id="UP000286482">
    <property type="component" value="Unassembled WGS sequence"/>
</dbReference>
<dbReference type="EMBL" id="RAQO01000009">
    <property type="protein sequence ID" value="RKF14504.1"/>
    <property type="molecule type" value="Genomic_DNA"/>
</dbReference>
<dbReference type="InterPro" id="IPR037523">
    <property type="entry name" value="VOC_core"/>
</dbReference>
<evidence type="ECO:0000313" key="3">
    <source>
        <dbReference type="Proteomes" id="UP000286482"/>
    </source>
</evidence>
<dbReference type="RefSeq" id="WP_120356315.1">
    <property type="nucleotide sequence ID" value="NZ_RAQO01000009.1"/>
</dbReference>
<sequence>MIRLEHLNIVVTDLEASLAFYQAIFPHWQVRGRGESSWFGKNRQWLHFGDDYNYLTLNDNGDSEARDRSGHQIGIAHSAYVTDDIEGVIARLASAGFSPSNDGQPDEYRRNIYFIDPAGLEVEFVQYYSDQPKLRNRYDN</sequence>